<protein>
    <submittedName>
        <fullName evidence="2">Uncharacterized protein</fullName>
    </submittedName>
</protein>
<evidence type="ECO:0000313" key="2">
    <source>
        <dbReference type="EnsemblPlants" id="MELO3C017463.2.1"/>
    </source>
</evidence>
<sequence length="84" mass="9194">MAQVTKKATQTAHLGHDCSRTEASSTARRAHPGATACYGEGWMVQQAPRKWEIVTVAAGFVEMRQQQSKLRKQTSVGAYIVCSL</sequence>
<dbReference type="Gramene" id="MELO3C017463.2.1">
    <property type="protein sequence ID" value="MELO3C017463.2.1"/>
    <property type="gene ID" value="MELO3C017463.2"/>
</dbReference>
<dbReference type="AlphaFoldDB" id="A0A9I9DF22"/>
<feature type="compositionally biased region" description="Polar residues" evidence="1">
    <location>
        <begin position="1"/>
        <end position="12"/>
    </location>
</feature>
<proteinExistence type="predicted"/>
<reference evidence="2" key="1">
    <citation type="submission" date="2023-03" db="UniProtKB">
        <authorList>
            <consortium name="EnsemblPlants"/>
        </authorList>
    </citation>
    <scope>IDENTIFICATION</scope>
</reference>
<organism evidence="2">
    <name type="scientific">Cucumis melo</name>
    <name type="common">Muskmelon</name>
    <dbReference type="NCBI Taxonomy" id="3656"/>
    <lineage>
        <taxon>Eukaryota</taxon>
        <taxon>Viridiplantae</taxon>
        <taxon>Streptophyta</taxon>
        <taxon>Embryophyta</taxon>
        <taxon>Tracheophyta</taxon>
        <taxon>Spermatophyta</taxon>
        <taxon>Magnoliopsida</taxon>
        <taxon>eudicotyledons</taxon>
        <taxon>Gunneridae</taxon>
        <taxon>Pentapetalae</taxon>
        <taxon>rosids</taxon>
        <taxon>fabids</taxon>
        <taxon>Cucurbitales</taxon>
        <taxon>Cucurbitaceae</taxon>
        <taxon>Benincaseae</taxon>
        <taxon>Cucumis</taxon>
    </lineage>
</organism>
<dbReference type="EnsemblPlants" id="MELO3C017463.2.1">
    <property type="protein sequence ID" value="MELO3C017463.2.1"/>
    <property type="gene ID" value="MELO3C017463.2"/>
</dbReference>
<accession>A0A9I9DF22</accession>
<evidence type="ECO:0000256" key="1">
    <source>
        <dbReference type="SAM" id="MobiDB-lite"/>
    </source>
</evidence>
<name>A0A9I9DF22_CUCME</name>
<feature type="region of interest" description="Disordered" evidence="1">
    <location>
        <begin position="1"/>
        <end position="30"/>
    </location>
</feature>